<gene>
    <name evidence="1" type="ORF">BO78DRAFT_356997</name>
</gene>
<reference evidence="1 2" key="1">
    <citation type="submission" date="2018-02" db="EMBL/GenBank/DDBJ databases">
        <title>The genomes of Aspergillus section Nigri reveals drivers in fungal speciation.</title>
        <authorList>
            <consortium name="DOE Joint Genome Institute"/>
            <person name="Vesth T.C."/>
            <person name="Nybo J."/>
            <person name="Theobald S."/>
            <person name="Brandl J."/>
            <person name="Frisvad J.C."/>
            <person name="Nielsen K.F."/>
            <person name="Lyhne E.K."/>
            <person name="Kogle M.E."/>
            <person name="Kuo A."/>
            <person name="Riley R."/>
            <person name="Clum A."/>
            <person name="Nolan M."/>
            <person name="Lipzen A."/>
            <person name="Salamov A."/>
            <person name="Henrissat B."/>
            <person name="Wiebenga A."/>
            <person name="De vries R.P."/>
            <person name="Grigoriev I.V."/>
            <person name="Mortensen U.H."/>
            <person name="Andersen M.R."/>
            <person name="Baker S.E."/>
        </authorList>
    </citation>
    <scope>NUCLEOTIDE SEQUENCE [LARGE SCALE GENOMIC DNA]</scope>
    <source>
        <strain evidence="1 2">CBS 121057</strain>
    </source>
</reference>
<keyword evidence="2" id="KW-1185">Reference proteome</keyword>
<accession>A0A319ER27</accession>
<dbReference type="EMBL" id="KZ826315">
    <property type="protein sequence ID" value="PYI12692.1"/>
    <property type="molecule type" value="Genomic_DNA"/>
</dbReference>
<evidence type="ECO:0000313" key="2">
    <source>
        <dbReference type="Proteomes" id="UP000248423"/>
    </source>
</evidence>
<proteinExistence type="predicted"/>
<dbReference type="OrthoDB" id="5396831at2759"/>
<organism evidence="1 2">
    <name type="scientific">Aspergillus sclerotiicarbonarius (strain CBS 121057 / IBT 28362)</name>
    <dbReference type="NCBI Taxonomy" id="1448318"/>
    <lineage>
        <taxon>Eukaryota</taxon>
        <taxon>Fungi</taxon>
        <taxon>Dikarya</taxon>
        <taxon>Ascomycota</taxon>
        <taxon>Pezizomycotina</taxon>
        <taxon>Eurotiomycetes</taxon>
        <taxon>Eurotiomycetidae</taxon>
        <taxon>Eurotiales</taxon>
        <taxon>Aspergillaceae</taxon>
        <taxon>Aspergillus</taxon>
        <taxon>Aspergillus subgen. Circumdati</taxon>
    </lineage>
</organism>
<protein>
    <submittedName>
        <fullName evidence="1">Uncharacterized protein</fullName>
    </submittedName>
</protein>
<dbReference type="AlphaFoldDB" id="A0A319ER27"/>
<dbReference type="Proteomes" id="UP000248423">
    <property type="component" value="Unassembled WGS sequence"/>
</dbReference>
<dbReference type="STRING" id="1448318.A0A319ER27"/>
<sequence length="330" mass="37704">MSLVTVRLQWPGGISTSIRCHDEHVDYDDFDRVTRAWRRFVRDQWIPRTEEIHDPEYETQQRQTLVERWATAEQSFRDAYERKASEHDEPAFEFDNHEPCCQGPGTHVGGILINISAMTPEKQALLLKCIILMFHWEVGGLSDEFIPQEVYLLAQDQDSCLPSFQLTQSVACPNFLAMHMALDGTLLFLYPDPVLIIDDYTLETGLAGWVDFKTNLAPLQVYRKQIVHDQFTINLLCVHENGDFLETVLDYMVWDAEEKGEPDDHEAVVSDEAVNMRLPLADLYFDFNEQNGSIRLAPGYLGAEAAGNGLAMGYDLSRVLVDGKPFEIRE</sequence>
<dbReference type="VEuPathDB" id="FungiDB:BO78DRAFT_356997"/>
<name>A0A319ER27_ASPSB</name>
<evidence type="ECO:0000313" key="1">
    <source>
        <dbReference type="EMBL" id="PYI12692.1"/>
    </source>
</evidence>